<sequence length="220" mass="23380">MAISNSFPPDVPKTTEEAAEAAGASVSSLRGKAAEFAGKAQETVKEHYDRAKEAWDEAEPLETVRDGGQAVARTVERHPLAVLGLGAIGIGLVAWATLRSQPSSGWERYQPDYGRWRGWLQDYGSEAADAGNRALKSGSGWLRSQRDVADDYAGRAGDYAAMARDYADRGGRMLAKRAEREPMAVVVGLGLAAYVIGSLLSSSSAGTPTAAPARKRAAKR</sequence>
<feature type="region of interest" description="Disordered" evidence="1">
    <location>
        <begin position="1"/>
        <end position="26"/>
    </location>
</feature>
<keyword evidence="2" id="KW-1133">Transmembrane helix</keyword>
<keyword evidence="2" id="KW-0812">Transmembrane</keyword>
<reference evidence="3" key="1">
    <citation type="submission" date="2022-08" db="EMBL/GenBank/DDBJ databases">
        <title>Complete Genome Sequences of 2 Bosea sp. soil isolates.</title>
        <authorList>
            <person name="Alvarez Arevalo M."/>
            <person name="Sterndorff E.B."/>
            <person name="Faurdal D."/>
            <person name="Joergensen T.S."/>
            <person name="Weber T."/>
        </authorList>
    </citation>
    <scope>NUCLEOTIDE SEQUENCE</scope>
    <source>
        <strain evidence="3">NBC_00436</strain>
    </source>
</reference>
<gene>
    <name evidence="3" type="ORF">NWE54_15785</name>
</gene>
<feature type="transmembrane region" description="Helical" evidence="2">
    <location>
        <begin position="182"/>
        <end position="200"/>
    </location>
</feature>
<accession>A0A9E8CIY9</accession>
<protein>
    <submittedName>
        <fullName evidence="3">Uncharacterized protein</fullName>
    </submittedName>
</protein>
<evidence type="ECO:0000256" key="2">
    <source>
        <dbReference type="SAM" id="Phobius"/>
    </source>
</evidence>
<dbReference type="AlphaFoldDB" id="A0A9E8CIY9"/>
<keyword evidence="2" id="KW-0472">Membrane</keyword>
<evidence type="ECO:0000313" key="3">
    <source>
        <dbReference type="EMBL" id="UZF85287.1"/>
    </source>
</evidence>
<proteinExistence type="predicted"/>
<organism evidence="3">
    <name type="scientific">Bosea sp. NBC_00436</name>
    <dbReference type="NCBI Taxonomy" id="2969620"/>
    <lineage>
        <taxon>Bacteria</taxon>
        <taxon>Pseudomonadati</taxon>
        <taxon>Pseudomonadota</taxon>
        <taxon>Alphaproteobacteria</taxon>
        <taxon>Hyphomicrobiales</taxon>
        <taxon>Boseaceae</taxon>
        <taxon>Bosea</taxon>
    </lineage>
</organism>
<name>A0A9E8CIY9_9HYPH</name>
<evidence type="ECO:0000256" key="1">
    <source>
        <dbReference type="SAM" id="MobiDB-lite"/>
    </source>
</evidence>
<dbReference type="EMBL" id="CP102774">
    <property type="protein sequence ID" value="UZF85287.1"/>
    <property type="molecule type" value="Genomic_DNA"/>
</dbReference>